<keyword evidence="2" id="KW-1185">Reference proteome</keyword>
<reference evidence="1 2" key="1">
    <citation type="submission" date="2020-07" db="EMBL/GenBank/DDBJ databases">
        <title>Sequencing the genomes of 1000 actinobacteria strains.</title>
        <authorList>
            <person name="Klenk H.-P."/>
        </authorList>
    </citation>
    <scope>NUCLEOTIDE SEQUENCE [LARGE SCALE GENOMIC DNA]</scope>
    <source>
        <strain evidence="1 2">DSM 43461</strain>
    </source>
</reference>
<protein>
    <submittedName>
        <fullName evidence="1">Uncharacterized protein</fullName>
    </submittedName>
</protein>
<comment type="caution">
    <text evidence="1">The sequence shown here is derived from an EMBL/GenBank/DDBJ whole genome shotgun (WGS) entry which is preliminary data.</text>
</comment>
<dbReference type="EMBL" id="JACCBT010000001">
    <property type="protein sequence ID" value="NYE16071.1"/>
    <property type="molecule type" value="Genomic_DNA"/>
</dbReference>
<accession>A0A7Y9KG36</accession>
<evidence type="ECO:0000313" key="2">
    <source>
        <dbReference type="Proteomes" id="UP000591272"/>
    </source>
</evidence>
<evidence type="ECO:0000313" key="1">
    <source>
        <dbReference type="EMBL" id="NYE16071.1"/>
    </source>
</evidence>
<dbReference type="Proteomes" id="UP000591272">
    <property type="component" value="Unassembled WGS sequence"/>
</dbReference>
<proteinExistence type="predicted"/>
<name>A0A7Y9KG36_9ACTN</name>
<organism evidence="1 2">
    <name type="scientific">Actinomadura citrea</name>
    <dbReference type="NCBI Taxonomy" id="46158"/>
    <lineage>
        <taxon>Bacteria</taxon>
        <taxon>Bacillati</taxon>
        <taxon>Actinomycetota</taxon>
        <taxon>Actinomycetes</taxon>
        <taxon>Streptosporangiales</taxon>
        <taxon>Thermomonosporaceae</taxon>
        <taxon>Actinomadura</taxon>
    </lineage>
</organism>
<dbReference type="AlphaFoldDB" id="A0A7Y9KG36"/>
<gene>
    <name evidence="1" type="ORF">BJ999_006367</name>
</gene>
<sequence>MLASERYPPVTFLHTMSRRNGQQLGTAQDAATLLAKPAKPLNLNWTTPTGLELPALTLYEWRCNFLTVNRTSTDDNSSDPSNY</sequence>